<dbReference type="Gene3D" id="3.40.190.10">
    <property type="entry name" value="Periplasmic binding protein-like II"/>
    <property type="match status" value="1"/>
</dbReference>
<dbReference type="InterPro" id="IPR005064">
    <property type="entry name" value="BUG"/>
</dbReference>
<dbReference type="PANTHER" id="PTHR42928:SF5">
    <property type="entry name" value="BLR1237 PROTEIN"/>
    <property type="match status" value="1"/>
</dbReference>
<keyword evidence="2" id="KW-0732">Signal</keyword>
<dbReference type="EMBL" id="CP098735">
    <property type="protein sequence ID" value="USE77523.1"/>
    <property type="molecule type" value="Genomic_DNA"/>
</dbReference>
<dbReference type="RefSeq" id="WP_252251879.1">
    <property type="nucleotide sequence ID" value="NZ_CP098735.1"/>
</dbReference>
<dbReference type="PANTHER" id="PTHR42928">
    <property type="entry name" value="TRICARBOXYLATE-BINDING PROTEIN"/>
    <property type="match status" value="1"/>
</dbReference>
<accession>A0ABY4VKJ4</accession>
<organism evidence="3 4">
    <name type="scientific">Cupriavidus gilardii</name>
    <dbReference type="NCBI Taxonomy" id="82541"/>
    <lineage>
        <taxon>Bacteria</taxon>
        <taxon>Pseudomonadati</taxon>
        <taxon>Pseudomonadota</taxon>
        <taxon>Betaproteobacteria</taxon>
        <taxon>Burkholderiales</taxon>
        <taxon>Burkholderiaceae</taxon>
        <taxon>Cupriavidus</taxon>
    </lineage>
</organism>
<dbReference type="PIRSF" id="PIRSF017082">
    <property type="entry name" value="YflP"/>
    <property type="match status" value="1"/>
</dbReference>
<reference evidence="3" key="1">
    <citation type="submission" date="2022-06" db="EMBL/GenBank/DDBJ databases">
        <title>Complete genome sequence and characterization of Cupriavidus gilardii QJ1 isolated from contaminating cells.</title>
        <authorList>
            <person name="Qi J."/>
        </authorList>
    </citation>
    <scope>NUCLEOTIDE SEQUENCE</scope>
    <source>
        <strain evidence="3">QJ1</strain>
    </source>
</reference>
<dbReference type="Gene3D" id="3.40.190.150">
    <property type="entry name" value="Bordetella uptake gene, domain 1"/>
    <property type="match status" value="1"/>
</dbReference>
<name>A0ABY4VKJ4_9BURK</name>
<evidence type="ECO:0000256" key="1">
    <source>
        <dbReference type="ARBA" id="ARBA00006987"/>
    </source>
</evidence>
<sequence length="316" mass="32572">MQRRDFLGLLAAAAILPRVAQAAAVTRMMVGATPGGGTDLLARALAAELEQRLKQSFIVENRGGAAGNIAAMAVAKADPDGGTLLLSYTSHAINPALFDKKPFDPLKDFTPISLIATSPLVLVSRPDLGVGNARELIALAKSRPGKLSLAVAGVGSANHLAGEMFKREAGIEMISVPYKGAAPAVADVVAGQADLLLGNVATVQPLLQAGKIKGLGVSTAQRLPSMPELAPIAEVVPNFDYSSWYGLLGPAGMPADAVAQLGKAVRAAVASPAMRKRLQGEGLVPVGSDAAEFTRFLQSEIARWAKVVAVTGTRVS</sequence>
<feature type="signal peptide" evidence="2">
    <location>
        <begin position="1"/>
        <end position="22"/>
    </location>
</feature>
<gene>
    <name evidence="3" type="ORF">NDR89_00215</name>
</gene>
<evidence type="ECO:0000313" key="4">
    <source>
        <dbReference type="Proteomes" id="UP001056648"/>
    </source>
</evidence>
<feature type="chain" id="PRO_5046093343" evidence="2">
    <location>
        <begin position="23"/>
        <end position="316"/>
    </location>
</feature>
<dbReference type="CDD" id="cd13578">
    <property type="entry name" value="PBP2_Bug27"/>
    <property type="match status" value="1"/>
</dbReference>
<keyword evidence="4" id="KW-1185">Reference proteome</keyword>
<dbReference type="SUPFAM" id="SSF53850">
    <property type="entry name" value="Periplasmic binding protein-like II"/>
    <property type="match status" value="1"/>
</dbReference>
<comment type="similarity">
    <text evidence="1">Belongs to the UPF0065 (bug) family.</text>
</comment>
<evidence type="ECO:0000313" key="3">
    <source>
        <dbReference type="EMBL" id="USE77523.1"/>
    </source>
</evidence>
<dbReference type="Proteomes" id="UP001056648">
    <property type="component" value="Chromosome 1"/>
</dbReference>
<proteinExistence type="inferred from homology"/>
<protein>
    <submittedName>
        <fullName evidence="3">Tripartite tricarboxylate transporter substrate binding protein</fullName>
    </submittedName>
</protein>
<dbReference type="Pfam" id="PF03401">
    <property type="entry name" value="TctC"/>
    <property type="match status" value="1"/>
</dbReference>
<evidence type="ECO:0000256" key="2">
    <source>
        <dbReference type="SAM" id="SignalP"/>
    </source>
</evidence>
<dbReference type="InterPro" id="IPR042100">
    <property type="entry name" value="Bug_dom1"/>
</dbReference>